<evidence type="ECO:0000313" key="5">
    <source>
        <dbReference type="EMBL" id="KAI7803028.1"/>
    </source>
</evidence>
<proteinExistence type="inferred from homology"/>
<dbReference type="GO" id="GO:0008146">
    <property type="term" value="F:sulfotransferase activity"/>
    <property type="evidence" value="ECO:0007669"/>
    <property type="project" value="InterPro"/>
</dbReference>
<feature type="domain" description="Sulfotransferase" evidence="4">
    <location>
        <begin position="36"/>
        <end position="247"/>
    </location>
</feature>
<dbReference type="Pfam" id="PF00685">
    <property type="entry name" value="Sulfotransfer_1"/>
    <property type="match status" value="1"/>
</dbReference>
<sequence>MENLSEFLCKYKGYIFARGETTEEYIDSLQHFEIRDSDIFLVTYPKSGTIWAQNIITLICEEDFTETKYPNNLEKMPWLEYREGRPDYALRPSPRFFATHFTPTLMPPGLKNKRAKNPKDNVASYFHFCHVWAKLERPKCFEDFLKQYLSGNVGGGSWFDHVREWYNNRHQYNILFLTYEDMVMDLRTAVEKICRFFGKSLDDAAISRVVEKATFKNMKQDRKANYEFIPQDLLLQPQFMRKGCGSKITTRQCFDTDISSFYF</sequence>
<dbReference type="EC" id="2.8.2.-" evidence="3"/>
<dbReference type="Gene3D" id="3.40.50.300">
    <property type="entry name" value="P-loop containing nucleotide triphosphate hydrolases"/>
    <property type="match status" value="1"/>
</dbReference>
<evidence type="ECO:0000313" key="6">
    <source>
        <dbReference type="Proteomes" id="UP001059041"/>
    </source>
</evidence>
<evidence type="ECO:0000256" key="1">
    <source>
        <dbReference type="ARBA" id="ARBA00005771"/>
    </source>
</evidence>
<evidence type="ECO:0000256" key="2">
    <source>
        <dbReference type="ARBA" id="ARBA00022679"/>
    </source>
</evidence>
<dbReference type="PANTHER" id="PTHR11783">
    <property type="entry name" value="SULFOTRANSFERASE SULT"/>
    <property type="match status" value="1"/>
</dbReference>
<keyword evidence="2 3" id="KW-0808">Transferase</keyword>
<keyword evidence="6" id="KW-1185">Reference proteome</keyword>
<dbReference type="EMBL" id="JAFHDT010000011">
    <property type="protein sequence ID" value="KAI7803028.1"/>
    <property type="molecule type" value="Genomic_DNA"/>
</dbReference>
<dbReference type="InterPro" id="IPR027417">
    <property type="entry name" value="P-loop_NTPase"/>
</dbReference>
<accession>A0A9W7WM45</accession>
<dbReference type="AlphaFoldDB" id="A0A9W7WM45"/>
<dbReference type="Proteomes" id="UP001059041">
    <property type="component" value="Linkage Group LG11"/>
</dbReference>
<organism evidence="5 6">
    <name type="scientific">Triplophysa rosa</name>
    <name type="common">Cave loach</name>
    <dbReference type="NCBI Taxonomy" id="992332"/>
    <lineage>
        <taxon>Eukaryota</taxon>
        <taxon>Metazoa</taxon>
        <taxon>Chordata</taxon>
        <taxon>Craniata</taxon>
        <taxon>Vertebrata</taxon>
        <taxon>Euteleostomi</taxon>
        <taxon>Actinopterygii</taxon>
        <taxon>Neopterygii</taxon>
        <taxon>Teleostei</taxon>
        <taxon>Ostariophysi</taxon>
        <taxon>Cypriniformes</taxon>
        <taxon>Nemacheilidae</taxon>
        <taxon>Triplophysa</taxon>
    </lineage>
</organism>
<dbReference type="InterPro" id="IPR000863">
    <property type="entry name" value="Sulfotransferase_dom"/>
</dbReference>
<evidence type="ECO:0000259" key="4">
    <source>
        <dbReference type="Pfam" id="PF00685"/>
    </source>
</evidence>
<dbReference type="SUPFAM" id="SSF52540">
    <property type="entry name" value="P-loop containing nucleoside triphosphate hydrolases"/>
    <property type="match status" value="1"/>
</dbReference>
<gene>
    <name evidence="5" type="ORF">IRJ41_001800</name>
</gene>
<evidence type="ECO:0000256" key="3">
    <source>
        <dbReference type="RuleBase" id="RU361155"/>
    </source>
</evidence>
<comment type="similarity">
    <text evidence="1 3">Belongs to the sulfotransferase 1 family.</text>
</comment>
<reference evidence="5" key="1">
    <citation type="submission" date="2021-02" db="EMBL/GenBank/DDBJ databases">
        <title>Comparative genomics reveals that relaxation of natural selection precedes convergent phenotypic evolution of cavefish.</title>
        <authorList>
            <person name="Peng Z."/>
        </authorList>
    </citation>
    <scope>NUCLEOTIDE SEQUENCE</scope>
    <source>
        <tissue evidence="5">Muscle</tissue>
    </source>
</reference>
<protein>
    <recommendedName>
        <fullName evidence="3">Sulfotransferase</fullName>
        <ecNumber evidence="3">2.8.2.-</ecNumber>
    </recommendedName>
</protein>
<comment type="caution">
    <text evidence="5">The sequence shown here is derived from an EMBL/GenBank/DDBJ whole genome shotgun (WGS) entry which is preliminary data.</text>
</comment>
<name>A0A9W7WM45_TRIRA</name>